<gene>
    <name evidence="2" type="ORF">MATL_G00155330</name>
</gene>
<dbReference type="Proteomes" id="UP001046870">
    <property type="component" value="Chromosome 12"/>
</dbReference>
<organism evidence="2 3">
    <name type="scientific">Megalops atlanticus</name>
    <name type="common">Tarpon</name>
    <name type="synonym">Clupea gigantea</name>
    <dbReference type="NCBI Taxonomy" id="7932"/>
    <lineage>
        <taxon>Eukaryota</taxon>
        <taxon>Metazoa</taxon>
        <taxon>Chordata</taxon>
        <taxon>Craniata</taxon>
        <taxon>Vertebrata</taxon>
        <taxon>Euteleostomi</taxon>
        <taxon>Actinopterygii</taxon>
        <taxon>Neopterygii</taxon>
        <taxon>Teleostei</taxon>
        <taxon>Elopiformes</taxon>
        <taxon>Megalopidae</taxon>
        <taxon>Megalops</taxon>
    </lineage>
</organism>
<comment type="caution">
    <text evidence="2">The sequence shown here is derived from an EMBL/GenBank/DDBJ whole genome shotgun (WGS) entry which is preliminary data.</text>
</comment>
<keyword evidence="3" id="KW-1185">Reference proteome</keyword>
<name>A0A9D3PSW5_MEGAT</name>
<proteinExistence type="predicted"/>
<accession>A0A9D3PSW5</accession>
<evidence type="ECO:0000313" key="2">
    <source>
        <dbReference type="EMBL" id="KAG7467584.1"/>
    </source>
</evidence>
<dbReference type="AlphaFoldDB" id="A0A9D3PSW5"/>
<dbReference type="EMBL" id="JAFDVH010000012">
    <property type="protein sequence ID" value="KAG7467584.1"/>
    <property type="molecule type" value="Genomic_DNA"/>
</dbReference>
<protein>
    <submittedName>
        <fullName evidence="2">Uncharacterized protein</fullName>
    </submittedName>
</protein>
<sequence>MSLYPFVMAWNTTKIMYTRAVWMEDGREMEEIISESDNLEEESMVGGKLPPRSRSTNKLTAHSERASWT</sequence>
<feature type="region of interest" description="Disordered" evidence="1">
    <location>
        <begin position="35"/>
        <end position="69"/>
    </location>
</feature>
<reference evidence="2" key="1">
    <citation type="submission" date="2021-01" db="EMBL/GenBank/DDBJ databases">
        <authorList>
            <person name="Zahm M."/>
            <person name="Roques C."/>
            <person name="Cabau C."/>
            <person name="Klopp C."/>
            <person name="Donnadieu C."/>
            <person name="Jouanno E."/>
            <person name="Lampietro C."/>
            <person name="Louis A."/>
            <person name="Herpin A."/>
            <person name="Echchiki A."/>
            <person name="Berthelot C."/>
            <person name="Parey E."/>
            <person name="Roest-Crollius H."/>
            <person name="Braasch I."/>
            <person name="Postlethwait J."/>
            <person name="Bobe J."/>
            <person name="Montfort J."/>
            <person name="Bouchez O."/>
            <person name="Begum T."/>
            <person name="Mejri S."/>
            <person name="Adams A."/>
            <person name="Chen W.-J."/>
            <person name="Guiguen Y."/>
        </authorList>
    </citation>
    <scope>NUCLEOTIDE SEQUENCE</scope>
    <source>
        <strain evidence="2">YG-15Mar2019-1</strain>
        <tissue evidence="2">Brain</tissue>
    </source>
</reference>
<evidence type="ECO:0000313" key="3">
    <source>
        <dbReference type="Proteomes" id="UP001046870"/>
    </source>
</evidence>
<evidence type="ECO:0000256" key="1">
    <source>
        <dbReference type="SAM" id="MobiDB-lite"/>
    </source>
</evidence>